<proteinExistence type="predicted"/>
<comment type="caution">
    <text evidence="1">The sequence shown here is derived from an EMBL/GenBank/DDBJ whole genome shotgun (WGS) entry which is preliminary data.</text>
</comment>
<dbReference type="AlphaFoldDB" id="A0A7Z0UYI3"/>
<dbReference type="EMBL" id="LXHE01000012">
    <property type="protein sequence ID" value="OAV00668.1"/>
    <property type="molecule type" value="Genomic_DNA"/>
</dbReference>
<reference evidence="1 2" key="1">
    <citation type="journal article" date="2016" name="Genome Biol. Evol.">
        <title>Comparative Genomic Analyses of the Moraxella catarrhalis Serosensitive and Seroresistant Lineages Demonstrate Their Independent Evolution.</title>
        <authorList>
            <person name="Earl J.P."/>
            <person name="de Vries S.P."/>
            <person name="Ahmed A."/>
            <person name="Powell E."/>
            <person name="Schultz M.P."/>
            <person name="Hermans P.W."/>
            <person name="Hill D.J."/>
            <person name="Zhou Z."/>
            <person name="Constantinidou C.I."/>
            <person name="Hu F.Z."/>
            <person name="Bootsma H.J."/>
            <person name="Ehrlich G.D."/>
        </authorList>
    </citation>
    <scope>NUCLEOTIDE SEQUENCE [LARGE SCALE GENOMIC DNA]</scope>
    <source>
        <strain evidence="1 2">Z7574</strain>
    </source>
</reference>
<evidence type="ECO:0000313" key="2">
    <source>
        <dbReference type="Proteomes" id="UP000078446"/>
    </source>
</evidence>
<dbReference type="Proteomes" id="UP000078446">
    <property type="component" value="Unassembled WGS sequence"/>
</dbReference>
<protein>
    <submittedName>
        <fullName evidence="1">Uncharacterized protein</fullName>
    </submittedName>
</protein>
<name>A0A7Z0UYI3_MORCA</name>
<evidence type="ECO:0000313" key="1">
    <source>
        <dbReference type="EMBL" id="OAV00668.1"/>
    </source>
</evidence>
<organism evidence="1 2">
    <name type="scientific">Moraxella catarrhalis</name>
    <name type="common">Branhamella catarrhalis</name>
    <dbReference type="NCBI Taxonomy" id="480"/>
    <lineage>
        <taxon>Bacteria</taxon>
        <taxon>Pseudomonadati</taxon>
        <taxon>Pseudomonadota</taxon>
        <taxon>Gammaproteobacteria</taxon>
        <taxon>Moraxellales</taxon>
        <taxon>Moraxellaceae</taxon>
        <taxon>Moraxella</taxon>
    </lineage>
</organism>
<gene>
    <name evidence="1" type="ORF">AO382_1222</name>
</gene>
<accession>A0A7Z0UYI3</accession>
<sequence>MIEQEPLPLPQTGVLSHPNGESVAPFKVVVDDNGHNYYIKLIDSISGDLVSTYFIRSGEFIDTTVPVGDYQLKYAAGKDWFGYDDYFGKETVYKKADTNFLFTQEPNGYSGHEIQLILQVDGNLTSSHISTSEF</sequence>